<dbReference type="EMBL" id="AP015037">
    <property type="protein sequence ID" value="BAT82960.1"/>
    <property type="molecule type" value="Genomic_DNA"/>
</dbReference>
<keyword evidence="1" id="KW-0472">Membrane</keyword>
<dbReference type="Proteomes" id="UP000291084">
    <property type="component" value="Chromosome 4"/>
</dbReference>
<keyword evidence="3" id="KW-1185">Reference proteome</keyword>
<evidence type="ECO:0000313" key="3">
    <source>
        <dbReference type="Proteomes" id="UP000291084"/>
    </source>
</evidence>
<dbReference type="AlphaFoldDB" id="A0A0S3RQT5"/>
<keyword evidence="1" id="KW-1133">Transmembrane helix</keyword>
<proteinExistence type="predicted"/>
<organism evidence="2 3">
    <name type="scientific">Vigna angularis var. angularis</name>
    <dbReference type="NCBI Taxonomy" id="157739"/>
    <lineage>
        <taxon>Eukaryota</taxon>
        <taxon>Viridiplantae</taxon>
        <taxon>Streptophyta</taxon>
        <taxon>Embryophyta</taxon>
        <taxon>Tracheophyta</taxon>
        <taxon>Spermatophyta</taxon>
        <taxon>Magnoliopsida</taxon>
        <taxon>eudicotyledons</taxon>
        <taxon>Gunneridae</taxon>
        <taxon>Pentapetalae</taxon>
        <taxon>rosids</taxon>
        <taxon>fabids</taxon>
        <taxon>Fabales</taxon>
        <taxon>Fabaceae</taxon>
        <taxon>Papilionoideae</taxon>
        <taxon>50 kb inversion clade</taxon>
        <taxon>NPAAA clade</taxon>
        <taxon>indigoferoid/millettioid clade</taxon>
        <taxon>Phaseoleae</taxon>
        <taxon>Vigna</taxon>
    </lineage>
</organism>
<sequence length="90" mass="10483">MPIILFEPYIEFLLHLPCFCKQNAISSILYTPRSSYPHPPPNGISPFVQFYLVKVFKVCFYLVMVCIVCTTQVSHICYVSYDQLWIGRTI</sequence>
<protein>
    <submittedName>
        <fullName evidence="2">Uncharacterized protein</fullName>
    </submittedName>
</protein>
<gene>
    <name evidence="2" type="primary">Vigan.04G004700</name>
    <name evidence="2" type="ORF">VIGAN_04004700</name>
</gene>
<name>A0A0S3RQT5_PHAAN</name>
<feature type="transmembrane region" description="Helical" evidence="1">
    <location>
        <begin position="58"/>
        <end position="81"/>
    </location>
</feature>
<evidence type="ECO:0000256" key="1">
    <source>
        <dbReference type="SAM" id="Phobius"/>
    </source>
</evidence>
<evidence type="ECO:0000313" key="2">
    <source>
        <dbReference type="EMBL" id="BAT82960.1"/>
    </source>
</evidence>
<accession>A0A0S3RQT5</accession>
<reference evidence="2 3" key="1">
    <citation type="journal article" date="2015" name="Sci. Rep.">
        <title>The power of single molecule real-time sequencing technology in the de novo assembly of a eukaryotic genome.</title>
        <authorList>
            <person name="Sakai H."/>
            <person name="Naito K."/>
            <person name="Ogiso-Tanaka E."/>
            <person name="Takahashi Y."/>
            <person name="Iseki K."/>
            <person name="Muto C."/>
            <person name="Satou K."/>
            <person name="Teruya K."/>
            <person name="Shiroma A."/>
            <person name="Shimoji M."/>
            <person name="Hirano T."/>
            <person name="Itoh T."/>
            <person name="Kaga A."/>
            <person name="Tomooka N."/>
        </authorList>
    </citation>
    <scope>NUCLEOTIDE SEQUENCE [LARGE SCALE GENOMIC DNA]</scope>
    <source>
        <strain evidence="3">cv. Shumari</strain>
    </source>
</reference>
<keyword evidence="1" id="KW-0812">Transmembrane</keyword>